<comment type="caution">
    <text evidence="2">The sequence shown here is derived from an EMBL/GenBank/DDBJ whole genome shotgun (WGS) entry which is preliminary data.</text>
</comment>
<dbReference type="AlphaFoldDB" id="A0A0K9YYX0"/>
<keyword evidence="1" id="KW-1133">Transmembrane helix</keyword>
<dbReference type="PROSITE" id="PS51257">
    <property type="entry name" value="PROKAR_LIPOPROTEIN"/>
    <property type="match status" value="1"/>
</dbReference>
<evidence type="ECO:0000256" key="1">
    <source>
        <dbReference type="SAM" id="Phobius"/>
    </source>
</evidence>
<proteinExistence type="predicted"/>
<dbReference type="STRING" id="54915.ADS79_05645"/>
<dbReference type="OrthoDB" id="1684255at2"/>
<accession>A0A0K9YYX0</accession>
<gene>
    <name evidence="2" type="ORF">ADS79_05645</name>
</gene>
<dbReference type="Pfam" id="PF11391">
    <property type="entry name" value="DUF2798"/>
    <property type="match status" value="1"/>
</dbReference>
<dbReference type="InterPro" id="IPR021529">
    <property type="entry name" value="DUF2798"/>
</dbReference>
<dbReference type="Proteomes" id="UP000036834">
    <property type="component" value="Unassembled WGS sequence"/>
</dbReference>
<evidence type="ECO:0000313" key="2">
    <source>
        <dbReference type="EMBL" id="KNB73435.1"/>
    </source>
</evidence>
<dbReference type="EMBL" id="LGIQ01000005">
    <property type="protein sequence ID" value="KNB73435.1"/>
    <property type="molecule type" value="Genomic_DNA"/>
</dbReference>
<evidence type="ECO:0000313" key="3">
    <source>
        <dbReference type="Proteomes" id="UP000036834"/>
    </source>
</evidence>
<organism evidence="2 3">
    <name type="scientific">Brevibacillus reuszeri</name>
    <dbReference type="NCBI Taxonomy" id="54915"/>
    <lineage>
        <taxon>Bacteria</taxon>
        <taxon>Bacillati</taxon>
        <taxon>Bacillota</taxon>
        <taxon>Bacilli</taxon>
        <taxon>Bacillales</taxon>
        <taxon>Paenibacillaceae</taxon>
        <taxon>Brevibacillus</taxon>
    </lineage>
</organism>
<name>A0A0K9YYX0_9BACL</name>
<evidence type="ECO:0008006" key="4">
    <source>
        <dbReference type="Google" id="ProtNLM"/>
    </source>
</evidence>
<feature type="transmembrane region" description="Helical" evidence="1">
    <location>
        <begin position="12"/>
        <end position="31"/>
    </location>
</feature>
<feature type="transmembrane region" description="Helical" evidence="1">
    <location>
        <begin position="43"/>
        <end position="61"/>
    </location>
</feature>
<reference evidence="3" key="1">
    <citation type="submission" date="2015-07" db="EMBL/GenBank/DDBJ databases">
        <title>Genome sequencing project for genomic taxonomy and phylogenomics of Bacillus-like bacteria.</title>
        <authorList>
            <person name="Liu B."/>
            <person name="Wang J."/>
            <person name="Zhu Y."/>
            <person name="Liu G."/>
            <person name="Chen Q."/>
            <person name="Chen Z."/>
            <person name="Lan J."/>
            <person name="Che J."/>
            <person name="Ge C."/>
            <person name="Shi H."/>
            <person name="Pan Z."/>
            <person name="Liu X."/>
        </authorList>
    </citation>
    <scope>NUCLEOTIDE SEQUENCE [LARGE SCALE GENOMIC DNA]</scope>
    <source>
        <strain evidence="3">DSM 9887</strain>
    </source>
</reference>
<sequence length="78" mass="9201">MKINKKYEHVLFTFFMAFGMSCLISFFMMAVNFGFNSLLLEKWLHAWPMAFALAFPCAYFLPKAIRKLMKKITFVESD</sequence>
<keyword evidence="1" id="KW-0472">Membrane</keyword>
<dbReference type="RefSeq" id="WP_049737435.1">
    <property type="nucleotide sequence ID" value="NZ_BJON01000013.1"/>
</dbReference>
<keyword evidence="1" id="KW-0812">Transmembrane</keyword>
<dbReference type="PATRIC" id="fig|54915.3.peg.6541"/>
<protein>
    <recommendedName>
        <fullName evidence="4">DUF2798 domain-containing protein</fullName>
    </recommendedName>
</protein>